<dbReference type="Proteomes" id="UP000247409">
    <property type="component" value="Unassembled WGS sequence"/>
</dbReference>
<sequence>MCDRGETCQQGSSGGGLCASTNVDVGPEVEPANTMPSSSPRASDELPPDQDSSETPVTPPSTESPSPTPADSRPNPDSRPDPDSNPDLVPAGNPVTPQTSQSPPALPTPNTATRSPSPSVGSNIGTDQSSGDCSDNGDCNISQECREDSVGIGRCVRREENICISVHHLSHLHGDDLRYSTHRLARVLCDKHNSCATAGHIVIYEAVPMMMSSYCKTVRCVQKIMHVNSVRYKRRSVVQSNSKGLTFTAFAARYNTVLEEKLLGMAIRLGL</sequence>
<feature type="compositionally biased region" description="Polar residues" evidence="1">
    <location>
        <begin position="95"/>
        <end position="134"/>
    </location>
</feature>
<dbReference type="AlphaFoldDB" id="A0A2V3IF61"/>
<evidence type="ECO:0000256" key="1">
    <source>
        <dbReference type="SAM" id="MobiDB-lite"/>
    </source>
</evidence>
<organism evidence="2 3">
    <name type="scientific">Gracilariopsis chorda</name>
    <dbReference type="NCBI Taxonomy" id="448386"/>
    <lineage>
        <taxon>Eukaryota</taxon>
        <taxon>Rhodophyta</taxon>
        <taxon>Florideophyceae</taxon>
        <taxon>Rhodymeniophycidae</taxon>
        <taxon>Gracilariales</taxon>
        <taxon>Gracilariaceae</taxon>
        <taxon>Gracilariopsis</taxon>
    </lineage>
</organism>
<gene>
    <name evidence="2" type="ORF">BWQ96_09585</name>
</gene>
<accession>A0A2V3IF61</accession>
<name>A0A2V3IF61_9FLOR</name>
<keyword evidence="3" id="KW-1185">Reference proteome</keyword>
<dbReference type="EMBL" id="NBIV01000265">
    <property type="protein sequence ID" value="PXF40707.1"/>
    <property type="molecule type" value="Genomic_DNA"/>
</dbReference>
<comment type="caution">
    <text evidence="2">The sequence shown here is derived from an EMBL/GenBank/DDBJ whole genome shotgun (WGS) entry which is preliminary data.</text>
</comment>
<reference evidence="2 3" key="1">
    <citation type="journal article" date="2018" name="Mol. Biol. Evol.">
        <title>Analysis of the draft genome of the red seaweed Gracilariopsis chorda provides insights into genome size evolution in Rhodophyta.</title>
        <authorList>
            <person name="Lee J."/>
            <person name="Yang E.C."/>
            <person name="Graf L."/>
            <person name="Yang J.H."/>
            <person name="Qiu H."/>
            <person name="Zel Zion U."/>
            <person name="Chan C.X."/>
            <person name="Stephens T.G."/>
            <person name="Weber A.P.M."/>
            <person name="Boo G.H."/>
            <person name="Boo S.M."/>
            <person name="Kim K.M."/>
            <person name="Shin Y."/>
            <person name="Jung M."/>
            <person name="Lee S.J."/>
            <person name="Yim H.S."/>
            <person name="Lee J.H."/>
            <person name="Bhattacharya D."/>
            <person name="Yoon H.S."/>
        </authorList>
    </citation>
    <scope>NUCLEOTIDE SEQUENCE [LARGE SCALE GENOMIC DNA]</scope>
    <source>
        <strain evidence="2 3">SKKU-2015</strain>
        <tissue evidence="2">Whole body</tissue>
    </source>
</reference>
<feature type="region of interest" description="Disordered" evidence="1">
    <location>
        <begin position="1"/>
        <end position="134"/>
    </location>
</feature>
<evidence type="ECO:0000313" key="2">
    <source>
        <dbReference type="EMBL" id="PXF40707.1"/>
    </source>
</evidence>
<evidence type="ECO:0000313" key="3">
    <source>
        <dbReference type="Proteomes" id="UP000247409"/>
    </source>
</evidence>
<proteinExistence type="predicted"/>
<protein>
    <submittedName>
        <fullName evidence="2">Uncharacterized protein</fullName>
    </submittedName>
</protein>
<feature type="compositionally biased region" description="Low complexity" evidence="1">
    <location>
        <begin position="53"/>
        <end position="73"/>
    </location>
</feature>